<dbReference type="GO" id="GO:0004190">
    <property type="term" value="F:aspartic-type endopeptidase activity"/>
    <property type="evidence" value="ECO:0007669"/>
    <property type="project" value="InterPro"/>
</dbReference>
<dbReference type="InterPro" id="IPR021109">
    <property type="entry name" value="Peptidase_aspartic_dom_sf"/>
</dbReference>
<dbReference type="GO" id="GO:0006508">
    <property type="term" value="P:proteolysis"/>
    <property type="evidence" value="ECO:0007669"/>
    <property type="project" value="InterPro"/>
</dbReference>
<dbReference type="OrthoDB" id="4369127at2759"/>
<dbReference type="AlphaFoldDB" id="A0A6S7FTV9"/>
<proteinExistence type="predicted"/>
<dbReference type="Proteomes" id="UP001152795">
    <property type="component" value="Unassembled WGS sequence"/>
</dbReference>
<organism evidence="1 2">
    <name type="scientific">Paramuricea clavata</name>
    <name type="common">Red gorgonian</name>
    <name type="synonym">Violescent sea-whip</name>
    <dbReference type="NCBI Taxonomy" id="317549"/>
    <lineage>
        <taxon>Eukaryota</taxon>
        <taxon>Metazoa</taxon>
        <taxon>Cnidaria</taxon>
        <taxon>Anthozoa</taxon>
        <taxon>Octocorallia</taxon>
        <taxon>Malacalcyonacea</taxon>
        <taxon>Plexauridae</taxon>
        <taxon>Paramuricea</taxon>
    </lineage>
</organism>
<accession>A0A6S7FTV9</accession>
<reference evidence="1" key="1">
    <citation type="submission" date="2020-04" db="EMBL/GenBank/DDBJ databases">
        <authorList>
            <person name="Alioto T."/>
            <person name="Alioto T."/>
            <person name="Gomez Garrido J."/>
        </authorList>
    </citation>
    <scope>NUCLEOTIDE SEQUENCE</scope>
    <source>
        <strain evidence="1">A484AB</strain>
    </source>
</reference>
<sequence length="274" mass="31126">MVVTKWKFTLTLNVVLPANWCIIAQNHVKRHWSEHQIFCNAIKEQLNQNNETLRGLGDSSDTEMFASHLSPKKHAPIAKLVGRKCSVRCLVNDVDMEALWDTGAQVSIFPEQVLSDNFSDLKIRDISELLGAGSGWVEARFRLNREDEKEVTVPFLVTPEQLEQPIIGYNVIELFLQEGENYSDNLSVAHHIVSSFNNVGVKDAEQLINIIQRNDEELFCQVKTSKRHITIPKKATKTVPCRANTGTIENTRPVLFEPDEKQEWPPGLIVHVHL</sequence>
<name>A0A6S7FTV9_PARCT</name>
<gene>
    <name evidence="1" type="ORF">PACLA_8A083343</name>
</gene>
<evidence type="ECO:0000313" key="1">
    <source>
        <dbReference type="EMBL" id="CAB3983474.1"/>
    </source>
</evidence>
<keyword evidence="2" id="KW-1185">Reference proteome</keyword>
<dbReference type="EMBL" id="CACRXK020000619">
    <property type="protein sequence ID" value="CAB3983474.1"/>
    <property type="molecule type" value="Genomic_DNA"/>
</dbReference>
<dbReference type="InterPro" id="IPR001995">
    <property type="entry name" value="Peptidase_A2_cat"/>
</dbReference>
<dbReference type="SUPFAM" id="SSF50630">
    <property type="entry name" value="Acid proteases"/>
    <property type="match status" value="1"/>
</dbReference>
<evidence type="ECO:0000313" key="2">
    <source>
        <dbReference type="Proteomes" id="UP001152795"/>
    </source>
</evidence>
<protein>
    <submittedName>
        <fullName evidence="1">Retrovirus-related Pol poly from transposon</fullName>
    </submittedName>
</protein>
<comment type="caution">
    <text evidence="1">The sequence shown here is derived from an EMBL/GenBank/DDBJ whole genome shotgun (WGS) entry which is preliminary data.</text>
</comment>
<dbReference type="PROSITE" id="PS50175">
    <property type="entry name" value="ASP_PROT_RETROV"/>
    <property type="match status" value="1"/>
</dbReference>
<dbReference type="Gene3D" id="2.40.70.10">
    <property type="entry name" value="Acid Proteases"/>
    <property type="match status" value="1"/>
</dbReference>